<accession>A0ABV7W6K6</accession>
<comment type="caution">
    <text evidence="3">The sequence shown here is derived from an EMBL/GenBank/DDBJ whole genome shotgun (WGS) entry which is preliminary data.</text>
</comment>
<feature type="signal peptide" evidence="2">
    <location>
        <begin position="1"/>
        <end position="26"/>
    </location>
</feature>
<organism evidence="3 4">
    <name type="scientific">Hydrogenophaga luteola</name>
    <dbReference type="NCBI Taxonomy" id="1591122"/>
    <lineage>
        <taxon>Bacteria</taxon>
        <taxon>Pseudomonadati</taxon>
        <taxon>Pseudomonadota</taxon>
        <taxon>Betaproteobacteria</taxon>
        <taxon>Burkholderiales</taxon>
        <taxon>Comamonadaceae</taxon>
        <taxon>Hydrogenophaga</taxon>
    </lineage>
</organism>
<dbReference type="InterPro" id="IPR005064">
    <property type="entry name" value="BUG"/>
</dbReference>
<evidence type="ECO:0000256" key="2">
    <source>
        <dbReference type="SAM" id="SignalP"/>
    </source>
</evidence>
<keyword evidence="2" id="KW-0732">Signal</keyword>
<evidence type="ECO:0000256" key="1">
    <source>
        <dbReference type="ARBA" id="ARBA00006987"/>
    </source>
</evidence>
<comment type="similarity">
    <text evidence="1">Belongs to the UPF0065 (bug) family.</text>
</comment>
<sequence length="331" mass="33921">MTSAPAPLTRRQILALGGLGTLHALAPSVASAQAPFPNRPIQFIVAAPAGGPSDNAARMIADEMGKLLGQPMVVVNKPGSAGVIAAEATARAAPDGHTLMLSWIGNATSPGLVAKLPFDINRDFVHITLALAGANALIVHPSTGFKTLADLVKHAKANPGRLSYASSGNGTSGHLAMEMFKQRAGISMLHIPYRGGAPALTDLMAGQVQLMFLNQDAVIAPSAAGKVVPLAISSAQRNPLLPQVPTVAESGYPGFEATAWAGISGPQGIPAPVVAAIEAAALKALNGPLKARIEATGATVVAAGRDRFTPFVQRETETWTQVIKTAGIKVD</sequence>
<dbReference type="Proteomes" id="UP001595729">
    <property type="component" value="Unassembled WGS sequence"/>
</dbReference>
<proteinExistence type="inferred from homology"/>
<dbReference type="EMBL" id="JBHRXX010000007">
    <property type="protein sequence ID" value="MFC3685458.1"/>
    <property type="molecule type" value="Genomic_DNA"/>
</dbReference>
<evidence type="ECO:0000313" key="4">
    <source>
        <dbReference type="Proteomes" id="UP001595729"/>
    </source>
</evidence>
<dbReference type="Gene3D" id="3.40.190.150">
    <property type="entry name" value="Bordetella uptake gene, domain 1"/>
    <property type="match status" value="1"/>
</dbReference>
<dbReference type="Gene3D" id="3.40.190.10">
    <property type="entry name" value="Periplasmic binding protein-like II"/>
    <property type="match status" value="1"/>
</dbReference>
<dbReference type="PROSITE" id="PS51318">
    <property type="entry name" value="TAT"/>
    <property type="match status" value="1"/>
</dbReference>
<evidence type="ECO:0000313" key="3">
    <source>
        <dbReference type="EMBL" id="MFC3685458.1"/>
    </source>
</evidence>
<dbReference type="Pfam" id="PF03401">
    <property type="entry name" value="TctC"/>
    <property type="match status" value="1"/>
</dbReference>
<dbReference type="PANTHER" id="PTHR42928:SF5">
    <property type="entry name" value="BLR1237 PROTEIN"/>
    <property type="match status" value="1"/>
</dbReference>
<dbReference type="PANTHER" id="PTHR42928">
    <property type="entry name" value="TRICARBOXYLATE-BINDING PROTEIN"/>
    <property type="match status" value="1"/>
</dbReference>
<gene>
    <name evidence="3" type="ORF">ACFOPI_17790</name>
</gene>
<feature type="chain" id="PRO_5046949243" evidence="2">
    <location>
        <begin position="27"/>
        <end position="331"/>
    </location>
</feature>
<dbReference type="InterPro" id="IPR042100">
    <property type="entry name" value="Bug_dom1"/>
</dbReference>
<dbReference type="SUPFAM" id="SSF53850">
    <property type="entry name" value="Periplasmic binding protein-like II"/>
    <property type="match status" value="1"/>
</dbReference>
<name>A0ABV7W6K6_9BURK</name>
<dbReference type="InterPro" id="IPR006311">
    <property type="entry name" value="TAT_signal"/>
</dbReference>
<keyword evidence="4" id="KW-1185">Reference proteome</keyword>
<dbReference type="PIRSF" id="PIRSF017082">
    <property type="entry name" value="YflP"/>
    <property type="match status" value="1"/>
</dbReference>
<reference evidence="4" key="1">
    <citation type="journal article" date="2019" name="Int. J. Syst. Evol. Microbiol.">
        <title>The Global Catalogue of Microorganisms (GCM) 10K type strain sequencing project: providing services to taxonomists for standard genome sequencing and annotation.</title>
        <authorList>
            <consortium name="The Broad Institute Genomics Platform"/>
            <consortium name="The Broad Institute Genome Sequencing Center for Infectious Disease"/>
            <person name="Wu L."/>
            <person name="Ma J."/>
        </authorList>
    </citation>
    <scope>NUCLEOTIDE SEQUENCE [LARGE SCALE GENOMIC DNA]</scope>
    <source>
        <strain evidence="4">KCTC 42501</strain>
    </source>
</reference>
<protein>
    <submittedName>
        <fullName evidence="3">Bug family tripartite tricarboxylate transporter substrate binding protein</fullName>
    </submittedName>
</protein>
<dbReference type="RefSeq" id="WP_382176702.1">
    <property type="nucleotide sequence ID" value="NZ_JBHRXX010000007.1"/>
</dbReference>